<dbReference type="GO" id="GO:0005737">
    <property type="term" value="C:cytoplasm"/>
    <property type="evidence" value="ECO:0007669"/>
    <property type="project" value="TreeGrafter"/>
</dbReference>
<name>A0AAV9CX00_ACOCL</name>
<dbReference type="PANTHER" id="PTHR12357">
    <property type="entry name" value="YTH YT521-B HOMOLOGY DOMAIN-CONTAINING"/>
    <property type="match status" value="1"/>
</dbReference>
<dbReference type="EMBL" id="JAUJYO010000017">
    <property type="protein sequence ID" value="KAK1293758.1"/>
    <property type="molecule type" value="Genomic_DNA"/>
</dbReference>
<comment type="caution">
    <text evidence="3">The sequence shown here is derived from an EMBL/GenBank/DDBJ whole genome shotgun (WGS) entry which is preliminary data.</text>
</comment>
<reference evidence="3" key="1">
    <citation type="journal article" date="2023" name="Nat. Commun.">
        <title>Diploid and tetraploid genomes of Acorus and the evolution of monocots.</title>
        <authorList>
            <person name="Ma L."/>
            <person name="Liu K.W."/>
            <person name="Li Z."/>
            <person name="Hsiao Y.Y."/>
            <person name="Qi Y."/>
            <person name="Fu T."/>
            <person name="Tang G.D."/>
            <person name="Zhang D."/>
            <person name="Sun W.H."/>
            <person name="Liu D.K."/>
            <person name="Li Y."/>
            <person name="Chen G.Z."/>
            <person name="Liu X.D."/>
            <person name="Liao X.Y."/>
            <person name="Jiang Y.T."/>
            <person name="Yu X."/>
            <person name="Hao Y."/>
            <person name="Huang J."/>
            <person name="Zhao X.W."/>
            <person name="Ke S."/>
            <person name="Chen Y.Y."/>
            <person name="Wu W.L."/>
            <person name="Hsu J.L."/>
            <person name="Lin Y.F."/>
            <person name="Huang M.D."/>
            <person name="Li C.Y."/>
            <person name="Huang L."/>
            <person name="Wang Z.W."/>
            <person name="Zhao X."/>
            <person name="Zhong W.Y."/>
            <person name="Peng D.H."/>
            <person name="Ahmad S."/>
            <person name="Lan S."/>
            <person name="Zhang J.S."/>
            <person name="Tsai W.C."/>
            <person name="Van de Peer Y."/>
            <person name="Liu Z.J."/>
        </authorList>
    </citation>
    <scope>NUCLEOTIDE SEQUENCE</scope>
    <source>
        <strain evidence="3">CP</strain>
    </source>
</reference>
<dbReference type="CDD" id="cd21134">
    <property type="entry name" value="YTH"/>
    <property type="match status" value="1"/>
</dbReference>
<evidence type="ECO:0000256" key="1">
    <source>
        <dbReference type="SAM" id="MobiDB-lite"/>
    </source>
</evidence>
<dbReference type="PROSITE" id="PS50882">
    <property type="entry name" value="YTH"/>
    <property type="match status" value="1"/>
</dbReference>
<evidence type="ECO:0000259" key="2">
    <source>
        <dbReference type="PROSITE" id="PS50882"/>
    </source>
</evidence>
<feature type="compositionally biased region" description="Polar residues" evidence="1">
    <location>
        <begin position="571"/>
        <end position="580"/>
    </location>
</feature>
<feature type="compositionally biased region" description="Basic and acidic residues" evidence="1">
    <location>
        <begin position="645"/>
        <end position="655"/>
    </location>
</feature>
<proteinExistence type="predicted"/>
<evidence type="ECO:0000313" key="3">
    <source>
        <dbReference type="EMBL" id="KAK1293758.1"/>
    </source>
</evidence>
<dbReference type="GO" id="GO:0003729">
    <property type="term" value="F:mRNA binding"/>
    <property type="evidence" value="ECO:0007669"/>
    <property type="project" value="TreeGrafter"/>
</dbReference>
<dbReference type="PANTHER" id="PTHR12357:SF92">
    <property type="entry name" value="YTH DOMAIN-CONTAINING FAMILY PROTEIN"/>
    <property type="match status" value="1"/>
</dbReference>
<feature type="region of interest" description="Disordered" evidence="1">
    <location>
        <begin position="634"/>
        <end position="663"/>
    </location>
</feature>
<feature type="region of interest" description="Disordered" evidence="1">
    <location>
        <begin position="564"/>
        <end position="592"/>
    </location>
</feature>
<feature type="compositionally biased region" description="Basic and acidic residues" evidence="1">
    <location>
        <begin position="726"/>
        <end position="746"/>
    </location>
</feature>
<dbReference type="Proteomes" id="UP001180020">
    <property type="component" value="Unassembled WGS sequence"/>
</dbReference>
<accession>A0AAV9CX00</accession>
<gene>
    <name evidence="3" type="ORF">QJS10_CPB17g00950</name>
</gene>
<feature type="region of interest" description="Disordered" evidence="1">
    <location>
        <begin position="191"/>
        <end position="225"/>
    </location>
</feature>
<reference evidence="3" key="2">
    <citation type="submission" date="2023-06" db="EMBL/GenBank/DDBJ databases">
        <authorList>
            <person name="Ma L."/>
            <person name="Liu K.-W."/>
            <person name="Li Z."/>
            <person name="Hsiao Y.-Y."/>
            <person name="Qi Y."/>
            <person name="Fu T."/>
            <person name="Tang G."/>
            <person name="Zhang D."/>
            <person name="Sun W.-H."/>
            <person name="Liu D.-K."/>
            <person name="Li Y."/>
            <person name="Chen G.-Z."/>
            <person name="Liu X.-D."/>
            <person name="Liao X.-Y."/>
            <person name="Jiang Y.-T."/>
            <person name="Yu X."/>
            <person name="Hao Y."/>
            <person name="Huang J."/>
            <person name="Zhao X.-W."/>
            <person name="Ke S."/>
            <person name="Chen Y.-Y."/>
            <person name="Wu W.-L."/>
            <person name="Hsu J.-L."/>
            <person name="Lin Y.-F."/>
            <person name="Huang M.-D."/>
            <person name="Li C.-Y."/>
            <person name="Huang L."/>
            <person name="Wang Z.-W."/>
            <person name="Zhao X."/>
            <person name="Zhong W.-Y."/>
            <person name="Peng D.-H."/>
            <person name="Ahmad S."/>
            <person name="Lan S."/>
            <person name="Zhang J.-S."/>
            <person name="Tsai W.-C."/>
            <person name="Van De Peer Y."/>
            <person name="Liu Z.-J."/>
        </authorList>
    </citation>
    <scope>NUCLEOTIDE SEQUENCE</scope>
    <source>
        <strain evidence="3">CP</strain>
        <tissue evidence="3">Leaves</tissue>
    </source>
</reference>
<evidence type="ECO:0000313" key="4">
    <source>
        <dbReference type="Proteomes" id="UP001180020"/>
    </source>
</evidence>
<dbReference type="AlphaFoldDB" id="A0AAV9CX00"/>
<dbReference type="GO" id="GO:0061157">
    <property type="term" value="P:mRNA destabilization"/>
    <property type="evidence" value="ECO:0007669"/>
    <property type="project" value="TreeGrafter"/>
</dbReference>
<organism evidence="3 4">
    <name type="scientific">Acorus calamus</name>
    <name type="common">Sweet flag</name>
    <dbReference type="NCBI Taxonomy" id="4465"/>
    <lineage>
        <taxon>Eukaryota</taxon>
        <taxon>Viridiplantae</taxon>
        <taxon>Streptophyta</taxon>
        <taxon>Embryophyta</taxon>
        <taxon>Tracheophyta</taxon>
        <taxon>Spermatophyta</taxon>
        <taxon>Magnoliopsida</taxon>
        <taxon>Liliopsida</taxon>
        <taxon>Acoraceae</taxon>
        <taxon>Acorus</taxon>
    </lineage>
</organism>
<dbReference type="InterPro" id="IPR007275">
    <property type="entry name" value="YTH_domain"/>
</dbReference>
<keyword evidence="4" id="KW-1185">Reference proteome</keyword>
<dbReference type="Pfam" id="PF04146">
    <property type="entry name" value="YTH"/>
    <property type="match status" value="1"/>
</dbReference>
<feature type="domain" description="YTH" evidence="2">
    <location>
        <begin position="347"/>
        <end position="488"/>
    </location>
</feature>
<feature type="compositionally biased region" description="Polar residues" evidence="1">
    <location>
        <begin position="193"/>
        <end position="225"/>
    </location>
</feature>
<protein>
    <recommendedName>
        <fullName evidence="2">YTH domain-containing protein</fullName>
    </recommendedName>
</protein>
<feature type="region of interest" description="Disordered" evidence="1">
    <location>
        <begin position="715"/>
        <end position="746"/>
    </location>
</feature>
<dbReference type="InterPro" id="IPR045168">
    <property type="entry name" value="YTH_prot"/>
</dbReference>
<dbReference type="Gene3D" id="3.10.590.10">
    <property type="entry name" value="ph1033 like domains"/>
    <property type="match status" value="1"/>
</dbReference>
<sequence>MDNGMAPGLVVDQGLCYPADPNYYGYYCTGFESPAEWDDHHKFFSSDGSDVHYSGLQNENIPYVYYTPSYEYAQSPYNPYNPYIPGAVVGADSPFVGTQQYYANPTYQHPVSSSAFVPVYVQPGSEIVPNTSLDPNLSHEGASIRTDTIVPKHIPTASAIVGGPAQKSASGNSQQDSALVASQQLHIAKLSGSKVNMTPNKPSLGTTSGNTTHPTPSQDTENRSASGLMQSADNFSHGKLSSLRNQLKVTVPDNGSVDVASNGWGWTTVDKFRPGLQYGTMNENRSSDMLSEQNRGPRTNRLKGQWASSIPVKAHSDRAGASNVQENIIIYADQFNKEDFSVNYPNAKFFVIKSYSEDDVHKSIKYNVWSSTSSGNKKLATAYEDAQRISAGNPKGCPIFLFFSVNASGQFCGVAEMVGPVDFHKDMDFWQQDKWTGSFPVKWHIVKDVPNTNFRNIILENNENKPVTNSRDTQEITFVPGIMMLNIFKNSPLKTSLLDDFMYYEERQKIQQEEKSRFLGRTYDGSFFVPATVPSNNLNSMVIQPSKTNGTADQPPIPAKKHIEYKDTGKTNDTFNQPPNSEEKHIESDGAGNISTVDKQVNLNSMVIQPLKTNGKADQSPRAAKKHIEYKDTGKINDTFNQPPKSEEKHIESDGVGHTSTGDKQVRLNGMVIQPAKTNGIADQPTRAAKKHIEYKITGKINDTFNQPLNSEAKHIESDGAGNTSIKDKQVNSEADGARPSKVDGMKSKLVEDNSNVNAVIKIGSLYIESKAPVTERDTSEDVVTVGTIPVKINGFKAERFPVLTVGTIPLNPGAFKRDN</sequence>